<dbReference type="AlphaFoldDB" id="D4YXX1"/>
<dbReference type="Proteomes" id="UP000007753">
    <property type="component" value="Chromosome 1"/>
</dbReference>
<dbReference type="GeneID" id="42454872"/>
<reference evidence="2 3" key="1">
    <citation type="journal article" date="2010" name="J. Bacteriol.">
        <title>Complete genome sequence of the representative gamma-hexachlorocyclohexane-degrading bacterium Sphingobium japonicum UT26.</title>
        <authorList>
            <person name="Nagata Y."/>
            <person name="Ohtsubo Y."/>
            <person name="Endo R."/>
            <person name="Ichikawa N."/>
            <person name="Ankai A."/>
            <person name="Oguchi A."/>
            <person name="Fukui S."/>
            <person name="Fujita N."/>
            <person name="Tsuda M."/>
        </authorList>
    </citation>
    <scope>NUCLEOTIDE SEQUENCE [LARGE SCALE GENOMIC DNA]</scope>
    <source>
        <strain evidence="3">DSM 16413 / CCM 7287 / MTCC 6362 / UT26 / NBRC 101211 / UT26S</strain>
    </source>
</reference>
<keyword evidence="1" id="KW-0732">Signal</keyword>
<accession>D4YXX1</accession>
<evidence type="ECO:0000313" key="2">
    <source>
        <dbReference type="EMBL" id="BAI95203.1"/>
    </source>
</evidence>
<evidence type="ECO:0000256" key="1">
    <source>
        <dbReference type="SAM" id="SignalP"/>
    </source>
</evidence>
<feature type="chain" id="PRO_5003067831" evidence="1">
    <location>
        <begin position="25"/>
        <end position="47"/>
    </location>
</feature>
<protein>
    <submittedName>
        <fullName evidence="2">Uncharacterized protein</fullName>
    </submittedName>
</protein>
<keyword evidence="3" id="KW-1185">Reference proteome</keyword>
<organism evidence="2 3">
    <name type="scientific">Sphingobium indicum (strain DSM 16413 / CCM 7287 / MTCC 6362 / UT26 / NBRC 101211 / UT26S)</name>
    <name type="common">Sphingobium japonicum</name>
    <dbReference type="NCBI Taxonomy" id="452662"/>
    <lineage>
        <taxon>Bacteria</taxon>
        <taxon>Pseudomonadati</taxon>
        <taxon>Pseudomonadota</taxon>
        <taxon>Alphaproteobacteria</taxon>
        <taxon>Sphingomonadales</taxon>
        <taxon>Sphingomonadaceae</taxon>
        <taxon>Sphingobium</taxon>
    </lineage>
</organism>
<sequence>MISKNVIASLFVGVCCATPAPAQASNTYNANFVFQQTLPVITKGRFP</sequence>
<dbReference type="EMBL" id="AP010803">
    <property type="protein sequence ID" value="BAI95203.1"/>
    <property type="molecule type" value="Genomic_DNA"/>
</dbReference>
<name>D4YXX1_SPHIU</name>
<dbReference type="KEGG" id="sjp:SJA_C1-03690"/>
<feature type="signal peptide" evidence="1">
    <location>
        <begin position="1"/>
        <end position="24"/>
    </location>
</feature>
<dbReference type="RefSeq" id="WP_013038986.1">
    <property type="nucleotide sequence ID" value="NC_014006.1"/>
</dbReference>
<dbReference type="HOGENOM" id="CLU_3173318_0_0_5"/>
<proteinExistence type="predicted"/>
<gene>
    <name evidence="2" type="ordered locus">SJA_C1-03690</name>
</gene>
<evidence type="ECO:0000313" key="3">
    <source>
        <dbReference type="Proteomes" id="UP000007753"/>
    </source>
</evidence>